<dbReference type="CDD" id="cd00383">
    <property type="entry name" value="trans_reg_C"/>
    <property type="match status" value="1"/>
</dbReference>
<feature type="domain" description="OmpR/PhoB-type" evidence="3">
    <location>
        <begin position="1"/>
        <end position="94"/>
    </location>
</feature>
<reference evidence="4 5" key="1">
    <citation type="submission" date="2020-04" db="EMBL/GenBank/DDBJ databases">
        <title>Paraburkholderia sp. RP-4-7 isolated from soil.</title>
        <authorList>
            <person name="Dahal R.H."/>
        </authorList>
    </citation>
    <scope>NUCLEOTIDE SEQUENCE [LARGE SCALE GENOMIC DNA]</scope>
    <source>
        <strain evidence="4 5">RP-4-7</strain>
    </source>
</reference>
<evidence type="ECO:0000259" key="3">
    <source>
        <dbReference type="PROSITE" id="PS51755"/>
    </source>
</evidence>
<keyword evidence="5" id="KW-1185">Reference proteome</keyword>
<dbReference type="GO" id="GO:0003677">
    <property type="term" value="F:DNA binding"/>
    <property type="evidence" value="ECO:0007669"/>
    <property type="project" value="UniProtKB-UniRule"/>
</dbReference>
<organism evidence="4 5">
    <name type="scientific">Paraburkholderia polaris</name>
    <dbReference type="NCBI Taxonomy" id="2728848"/>
    <lineage>
        <taxon>Bacteria</taxon>
        <taxon>Pseudomonadati</taxon>
        <taxon>Pseudomonadota</taxon>
        <taxon>Betaproteobacteria</taxon>
        <taxon>Burkholderiales</taxon>
        <taxon>Burkholderiaceae</taxon>
        <taxon>Paraburkholderia</taxon>
    </lineage>
</organism>
<dbReference type="Gene3D" id="3.40.50.300">
    <property type="entry name" value="P-loop containing nucleotide triphosphate hydrolases"/>
    <property type="match status" value="1"/>
</dbReference>
<dbReference type="Gene3D" id="1.10.10.10">
    <property type="entry name" value="Winged helix-like DNA-binding domain superfamily/Winged helix DNA-binding domain"/>
    <property type="match status" value="1"/>
</dbReference>
<evidence type="ECO:0000313" key="4">
    <source>
        <dbReference type="EMBL" id="NML97121.1"/>
    </source>
</evidence>
<dbReference type="Pfam" id="PF25872">
    <property type="entry name" value="HTH_77"/>
    <property type="match status" value="1"/>
</dbReference>
<evidence type="ECO:0000256" key="1">
    <source>
        <dbReference type="ARBA" id="ARBA00023125"/>
    </source>
</evidence>
<accession>A0A848I450</accession>
<dbReference type="GO" id="GO:0000160">
    <property type="term" value="P:phosphorelay signal transduction system"/>
    <property type="evidence" value="ECO:0007669"/>
    <property type="project" value="InterPro"/>
</dbReference>
<sequence length="899" mass="97974">MLRIGDLEIDFALREVRRDGAPLRVGSRAFDILELLNNANGELVSKDEILRVVWPRTVVEENNLQVQISALRKVFGTSSQLIRTVSGRGYKLLRCTNVVRAEHVCDTQSDAALVTSIDDSQGTPNGSIVDLFGRDLTLAEVLTVLKRREMVTLVGTGGIGKTRLAIEAARKAAPAFPDGVAVISFSSVTDERFALDAAAAGLGMKTSSAPLSINTIVDAVRGKRLLIVLDNCEHVVGSAANIALALRNSGHVILATSREPLRIPDETRYPVPPLVVPEAVSTEGAVLLTGAAQLFLARVREVAPEFAVDEKTVLLIGAVCRALDGIPLAIELAAARAALLGIEVLGNRLNDRLRILTGGCRTAPPRHQTMRATLDWSYRLLSDIERSVFRRLGVFVGGFTFDAVCFLTVDRDVSTWETLDAFCGLVSKSMVAAQFDGNGRRYRLLETTRDYALQQLDDNGERNTASAMHARYLLTLFGEAPANGTERTDEKRLAEFSSELDNVRAALEWSFSPAGDPSMGVALASATVPYLFDLSLLSECCSRARQALAVYNSTMDSEIPSEAVLKLRAALAAGLVYTNGPGPEARHEWMNLYADAVLQKNTEYEARALWGLWNAHQYGGEPKAALLMAQRFCDLARGQSDVTRSLLGVGIEGITLHYLGDQLQARARLEEMLAAYDQSAHRWSSTGFRIEHGIVARATLSRVLWVQGSVQRALKLAQSTLRAAIDYDNDMVTCYVLVEAAIPLAILSDDLVRAREAIAGLRERASRMSFPIWIAACACYEQCVAAAGSPNPDQLRVFSIAIERLTQTGFRAPLTFLLCRYGQALAKCGDATNALKAVDQAIEHGDVTGERWLHAGLCRVKKKILSSRENGTLYWGLKHIAPPWTDTLQHGDSVHALDI</sequence>
<gene>
    <name evidence="4" type="ORF">HHL24_03990</name>
</gene>
<proteinExistence type="predicted"/>
<dbReference type="AlphaFoldDB" id="A0A848I450"/>
<evidence type="ECO:0000313" key="5">
    <source>
        <dbReference type="Proteomes" id="UP000544134"/>
    </source>
</evidence>
<dbReference type="SMART" id="SM00862">
    <property type="entry name" value="Trans_reg_C"/>
    <property type="match status" value="1"/>
</dbReference>
<dbReference type="SUPFAM" id="SSF46894">
    <property type="entry name" value="C-terminal effector domain of the bipartite response regulators"/>
    <property type="match status" value="1"/>
</dbReference>
<dbReference type="PROSITE" id="PS51755">
    <property type="entry name" value="OMPR_PHOB"/>
    <property type="match status" value="1"/>
</dbReference>
<dbReference type="Pfam" id="PF00486">
    <property type="entry name" value="Trans_reg_C"/>
    <property type="match status" value="1"/>
</dbReference>
<dbReference type="InterPro" id="IPR001867">
    <property type="entry name" value="OmpR/PhoB-type_DNA-bd"/>
</dbReference>
<dbReference type="InterPro" id="IPR036388">
    <property type="entry name" value="WH-like_DNA-bd_sf"/>
</dbReference>
<dbReference type="PANTHER" id="PTHR47691:SF3">
    <property type="entry name" value="HTH-TYPE TRANSCRIPTIONAL REGULATOR RV0890C-RELATED"/>
    <property type="match status" value="1"/>
</dbReference>
<keyword evidence="1 2" id="KW-0238">DNA-binding</keyword>
<comment type="caution">
    <text evidence="4">The sequence shown here is derived from an EMBL/GenBank/DDBJ whole genome shotgun (WGS) entry which is preliminary data.</text>
</comment>
<dbReference type="InterPro" id="IPR011990">
    <property type="entry name" value="TPR-like_helical_dom_sf"/>
</dbReference>
<dbReference type="InterPro" id="IPR016032">
    <property type="entry name" value="Sig_transdc_resp-reg_C-effctor"/>
</dbReference>
<feature type="DNA-binding region" description="OmpR/PhoB-type" evidence="2">
    <location>
        <begin position="1"/>
        <end position="94"/>
    </location>
</feature>
<dbReference type="SUPFAM" id="SSF52540">
    <property type="entry name" value="P-loop containing nucleoside triphosphate hydrolases"/>
    <property type="match status" value="1"/>
</dbReference>
<dbReference type="RefSeq" id="WP_169484112.1">
    <property type="nucleotide sequence ID" value="NZ_JABBGJ010000004.1"/>
</dbReference>
<dbReference type="EMBL" id="JABBGJ010000004">
    <property type="protein sequence ID" value="NML97121.1"/>
    <property type="molecule type" value="Genomic_DNA"/>
</dbReference>
<dbReference type="Proteomes" id="UP000544134">
    <property type="component" value="Unassembled WGS sequence"/>
</dbReference>
<dbReference type="PRINTS" id="PR00364">
    <property type="entry name" value="DISEASERSIST"/>
</dbReference>
<evidence type="ECO:0000256" key="2">
    <source>
        <dbReference type="PROSITE-ProRule" id="PRU01091"/>
    </source>
</evidence>
<dbReference type="PANTHER" id="PTHR47691">
    <property type="entry name" value="REGULATOR-RELATED"/>
    <property type="match status" value="1"/>
</dbReference>
<dbReference type="InterPro" id="IPR058852">
    <property type="entry name" value="HTH_77"/>
</dbReference>
<protein>
    <submittedName>
        <fullName evidence="4">Transcriptional regulator</fullName>
    </submittedName>
</protein>
<dbReference type="GO" id="GO:0006355">
    <property type="term" value="P:regulation of DNA-templated transcription"/>
    <property type="evidence" value="ECO:0007669"/>
    <property type="project" value="InterPro"/>
</dbReference>
<name>A0A848I450_9BURK</name>
<dbReference type="Gene3D" id="1.25.40.10">
    <property type="entry name" value="Tetratricopeptide repeat domain"/>
    <property type="match status" value="1"/>
</dbReference>
<dbReference type="InterPro" id="IPR027417">
    <property type="entry name" value="P-loop_NTPase"/>
</dbReference>